<dbReference type="RefSeq" id="WP_192848266.1">
    <property type="nucleotide sequence ID" value="NZ_JADAQV010000001.1"/>
</dbReference>
<dbReference type="PANTHER" id="PTHR43581:SF2">
    <property type="entry name" value="EXCINUCLEASE ATPASE SUBUNIT"/>
    <property type="match status" value="1"/>
</dbReference>
<name>A0ABR9MNQ1_9PROT</name>
<evidence type="ECO:0000259" key="1">
    <source>
        <dbReference type="SMART" id="SM00382"/>
    </source>
</evidence>
<comment type="caution">
    <text evidence="2">The sequence shown here is derived from an EMBL/GenBank/DDBJ whole genome shotgun (WGS) entry which is preliminary data.</text>
</comment>
<dbReference type="Pfam" id="PF13304">
    <property type="entry name" value="AAA_21"/>
    <property type="match status" value="1"/>
</dbReference>
<dbReference type="InterPro" id="IPR027417">
    <property type="entry name" value="P-loop_NTPase"/>
</dbReference>
<dbReference type="SUPFAM" id="SSF52540">
    <property type="entry name" value="P-loop containing nucleoside triphosphate hydrolases"/>
    <property type="match status" value="1"/>
</dbReference>
<dbReference type="PANTHER" id="PTHR43581">
    <property type="entry name" value="ATP/GTP PHOSPHATASE"/>
    <property type="match status" value="1"/>
</dbReference>
<sequence length="565" mass="62949">MKDVLKVARLTFKAGSAPGQLPLAIDCPNVTILVGPNNAGKSRTLREIHAKCANKEIDSYQLLDSIELSLPDRKGIAAMMKMFEIATPPGNTTVADHTYFQKPSVKLNEQQLLIHVHTGKWFEGWADDAFHESLRSNFVQFFTILLDGRTRFDLTDPKATGSLEEKPQNHLWALFLDKDARQKVRKFTQDAFAKFFVVDPTGMTQFRIRLSKRAPKTEAEEQALDSEARAFHADADLLSDLGDGVKTSVGLVSAVMSLPDRILLIDEPEAFLHPTLSRRVGSVLAQTARERNATLVVATHSADFLLGCMQTAPELRIVRLTHDLGRATSRSIEPARVRELMSDPLLRSAHAMRGLFHRGVIVCEADADRAFYDEVNARLVMEHRGIEDALFLNAQNWQTIPRIALPLRSLGVPAASIMDFDVLMDNDFAHIWPLLGAQDAVLKPLQVRRDALAKIMASTGRKDCKKLGIGALPEDSRDDAKALIDDFARYGVFFVTSGELECWLNGVRGITKIANKTQWLLNTFAAMGADPDDAHYLTPANDDVWGFIETIKRWIDDPHRLGIPN</sequence>
<dbReference type="InterPro" id="IPR003959">
    <property type="entry name" value="ATPase_AAA_core"/>
</dbReference>
<dbReference type="SMART" id="SM00382">
    <property type="entry name" value="AAA"/>
    <property type="match status" value="1"/>
</dbReference>
<dbReference type="Proteomes" id="UP000599085">
    <property type="component" value="Unassembled WGS sequence"/>
</dbReference>
<evidence type="ECO:0000313" key="3">
    <source>
        <dbReference type="Proteomes" id="UP000599085"/>
    </source>
</evidence>
<organism evidence="2 3">
    <name type="scientific">Bombella apis</name>
    <dbReference type="NCBI Taxonomy" id="1785988"/>
    <lineage>
        <taxon>Bacteria</taxon>
        <taxon>Pseudomonadati</taxon>
        <taxon>Pseudomonadota</taxon>
        <taxon>Alphaproteobacteria</taxon>
        <taxon>Acetobacterales</taxon>
        <taxon>Acetobacteraceae</taxon>
        <taxon>Bombella</taxon>
    </lineage>
</organism>
<dbReference type="InterPro" id="IPR051396">
    <property type="entry name" value="Bact_Antivir_Def_Nuclease"/>
</dbReference>
<evidence type="ECO:0000313" key="2">
    <source>
        <dbReference type="EMBL" id="MBE1723486.1"/>
    </source>
</evidence>
<dbReference type="Gene3D" id="3.40.50.300">
    <property type="entry name" value="P-loop containing nucleotide triphosphate hydrolases"/>
    <property type="match status" value="1"/>
</dbReference>
<feature type="domain" description="AAA+ ATPase" evidence="1">
    <location>
        <begin position="27"/>
        <end position="338"/>
    </location>
</feature>
<protein>
    <submittedName>
        <fullName evidence="2">AAA family ATPase</fullName>
    </submittedName>
</protein>
<dbReference type="EMBL" id="JADAQV010000001">
    <property type="protein sequence ID" value="MBE1723486.1"/>
    <property type="molecule type" value="Genomic_DNA"/>
</dbReference>
<gene>
    <name evidence="2" type="ORF">IGM82_03540</name>
</gene>
<keyword evidence="3" id="KW-1185">Reference proteome</keyword>
<accession>A0ABR9MNQ1</accession>
<dbReference type="InterPro" id="IPR003593">
    <property type="entry name" value="AAA+_ATPase"/>
</dbReference>
<dbReference type="CDD" id="cd00267">
    <property type="entry name" value="ABC_ATPase"/>
    <property type="match status" value="1"/>
</dbReference>
<proteinExistence type="predicted"/>
<reference evidence="2 3" key="1">
    <citation type="submission" date="2020-09" db="EMBL/GenBank/DDBJ databases">
        <title>Bombella mellium and Bombella favum sp. nov., two novel species isolated from honey of Apis mellifera.</title>
        <authorList>
            <person name="Hilgarth M."/>
            <person name="Redwitz J."/>
            <person name="Ehrmann M.A."/>
            <person name="Vogel R.F."/>
            <person name="Jakob F."/>
        </authorList>
    </citation>
    <scope>NUCLEOTIDE SEQUENCE [LARGE SCALE GENOMIC DNA]</scope>
    <source>
        <strain evidence="2 3">MRM1</strain>
    </source>
</reference>